<reference evidence="1 2" key="1">
    <citation type="submission" date="2023-10" db="EMBL/GenBank/DDBJ databases">
        <title>Complete genome sequence of a Sphingomonadaceae bacterium.</title>
        <authorList>
            <person name="Yan C."/>
        </authorList>
    </citation>
    <scope>NUCLEOTIDE SEQUENCE [LARGE SCALE GENOMIC DNA]</scope>
    <source>
        <strain evidence="1 2">SCSIO 66989</strain>
    </source>
</reference>
<protein>
    <submittedName>
        <fullName evidence="1">Uncharacterized protein</fullName>
    </submittedName>
</protein>
<evidence type="ECO:0000313" key="1">
    <source>
        <dbReference type="EMBL" id="WOE74914.1"/>
    </source>
</evidence>
<gene>
    <name evidence="1" type="ORF">RB602_13905</name>
</gene>
<name>A0AA97HZN5_9SPHN</name>
<proteinExistence type="predicted"/>
<dbReference type="KEGG" id="acoa:RB602_13905"/>
<dbReference type="AlphaFoldDB" id="A0AA97HZN5"/>
<keyword evidence="2" id="KW-1185">Reference proteome</keyword>
<dbReference type="EMBL" id="CP136594">
    <property type="protein sequence ID" value="WOE74914.1"/>
    <property type="molecule type" value="Genomic_DNA"/>
</dbReference>
<evidence type="ECO:0000313" key="2">
    <source>
        <dbReference type="Proteomes" id="UP001302429"/>
    </source>
</evidence>
<sequence length="286" mass="31425">MTVGLVAPALASPDQEYACEPMGDASPLVILVGTMPGRALVQRNPSGEGGSTRLETVMLFDQSPPVAVDQDPATYPKPYYQSRDDYDGAGVRFTLTDDDSGILSDGTMETSCRLTGKPLSHPDDILALRHAMTGQWSGELAYRDYQNDRWFSIPMKVETGGLKTARTFITLAEFDDGASGKVRTSSMAMLADKGETEYFTQYRPGRKPDSYANNLQVVSATDLTHWTIVATREGVDDNRPALIKETSVRDGDTLTTLKEVHFIDNPDADDWVVRNRITLTWLGASF</sequence>
<organism evidence="1 2">
    <name type="scientific">Alterisphingorhabdus coralli</name>
    <dbReference type="NCBI Taxonomy" id="3071408"/>
    <lineage>
        <taxon>Bacteria</taxon>
        <taxon>Pseudomonadati</taxon>
        <taxon>Pseudomonadota</taxon>
        <taxon>Alphaproteobacteria</taxon>
        <taxon>Sphingomonadales</taxon>
        <taxon>Sphingomonadaceae</taxon>
        <taxon>Alterisphingorhabdus (ex Yan et al. 2024)</taxon>
    </lineage>
</organism>
<dbReference type="Proteomes" id="UP001302429">
    <property type="component" value="Chromosome"/>
</dbReference>
<dbReference type="RefSeq" id="WP_317081356.1">
    <property type="nucleotide sequence ID" value="NZ_CP136594.1"/>
</dbReference>
<accession>A0AA97HZN5</accession>